<name>A0A7W6MNE8_9HYPH</name>
<dbReference type="InterPro" id="IPR000683">
    <property type="entry name" value="Gfo/Idh/MocA-like_OxRdtase_N"/>
</dbReference>
<evidence type="ECO:0000313" key="5">
    <source>
        <dbReference type="Proteomes" id="UP000588647"/>
    </source>
</evidence>
<sequence>MSAPIRLGFCGGGWVVRNCYAPALERCSRRLPVTAIVEPNATHWPSLRILFPEAEIAATREALFAGLVDAVVVASPNASHLDDAVATLEAGIPCLVEKPVLRNSADLGRLRRAASRGRVALLPSAACRHRADARSWLECCSQIAPLRRLDLVWHRHRGVPATDWHLAASDGWTGVLADLGPHLLDLAGAALKWQCDGLLLRRRTAFVPSFAAPAGWYGGGATREMTVCDQFAAEITLAGCSLTLSLRWRDDEPGDLVRLEAVGDRGRCCLEGLFGFSGERRVAHQRLMTTTGGIGAVQDFAPGTAPQIAGFAAMLDNFATRCCEGWSEAPDLAFLARVGDALAAVEA</sequence>
<dbReference type="InterPro" id="IPR051317">
    <property type="entry name" value="Gfo/Idh/MocA_oxidoreduct"/>
</dbReference>
<accession>A0A7W6MNE8</accession>
<dbReference type="InterPro" id="IPR036291">
    <property type="entry name" value="NAD(P)-bd_dom_sf"/>
</dbReference>
<dbReference type="SUPFAM" id="SSF55347">
    <property type="entry name" value="Glyceraldehyde-3-phosphate dehydrogenase-like, C-terminal domain"/>
    <property type="match status" value="1"/>
</dbReference>
<feature type="domain" description="Gfo/Idh/MocA-like oxidoreductase N-terminal" evidence="3">
    <location>
        <begin position="5"/>
        <end position="117"/>
    </location>
</feature>
<evidence type="ECO:0000313" key="4">
    <source>
        <dbReference type="EMBL" id="MBB4001890.1"/>
    </source>
</evidence>
<dbReference type="AlphaFoldDB" id="A0A7W6MNE8"/>
<keyword evidence="2" id="KW-0560">Oxidoreductase</keyword>
<evidence type="ECO:0000256" key="2">
    <source>
        <dbReference type="ARBA" id="ARBA00023002"/>
    </source>
</evidence>
<organism evidence="4 5">
    <name type="scientific">Aurantimonas endophytica</name>
    <dbReference type="NCBI Taxonomy" id="1522175"/>
    <lineage>
        <taxon>Bacteria</taxon>
        <taxon>Pseudomonadati</taxon>
        <taxon>Pseudomonadota</taxon>
        <taxon>Alphaproteobacteria</taxon>
        <taxon>Hyphomicrobiales</taxon>
        <taxon>Aurantimonadaceae</taxon>
        <taxon>Aurantimonas</taxon>
    </lineage>
</organism>
<proteinExistence type="inferred from homology"/>
<keyword evidence="5" id="KW-1185">Reference proteome</keyword>
<protein>
    <submittedName>
        <fullName evidence="4">Putative dehydrogenase</fullName>
    </submittedName>
</protein>
<dbReference type="SUPFAM" id="SSF51735">
    <property type="entry name" value="NAD(P)-binding Rossmann-fold domains"/>
    <property type="match status" value="1"/>
</dbReference>
<dbReference type="GO" id="GO:0000166">
    <property type="term" value="F:nucleotide binding"/>
    <property type="evidence" value="ECO:0007669"/>
    <property type="project" value="InterPro"/>
</dbReference>
<dbReference type="Gene3D" id="3.40.50.720">
    <property type="entry name" value="NAD(P)-binding Rossmann-like Domain"/>
    <property type="match status" value="1"/>
</dbReference>
<dbReference type="Proteomes" id="UP000588647">
    <property type="component" value="Unassembled WGS sequence"/>
</dbReference>
<dbReference type="PANTHER" id="PTHR43708">
    <property type="entry name" value="CONSERVED EXPRESSED OXIDOREDUCTASE (EUROFUNG)"/>
    <property type="match status" value="1"/>
</dbReference>
<dbReference type="GO" id="GO:0016491">
    <property type="term" value="F:oxidoreductase activity"/>
    <property type="evidence" value="ECO:0007669"/>
    <property type="project" value="UniProtKB-KW"/>
</dbReference>
<evidence type="ECO:0000256" key="1">
    <source>
        <dbReference type="ARBA" id="ARBA00010928"/>
    </source>
</evidence>
<dbReference type="EMBL" id="JACIEM010000001">
    <property type="protein sequence ID" value="MBB4001890.1"/>
    <property type="molecule type" value="Genomic_DNA"/>
</dbReference>
<evidence type="ECO:0000259" key="3">
    <source>
        <dbReference type="Pfam" id="PF01408"/>
    </source>
</evidence>
<dbReference type="Gene3D" id="3.30.360.10">
    <property type="entry name" value="Dihydrodipicolinate Reductase, domain 2"/>
    <property type="match status" value="1"/>
</dbReference>
<dbReference type="PANTHER" id="PTHR43708:SF5">
    <property type="entry name" value="CONSERVED EXPRESSED OXIDOREDUCTASE (EUROFUNG)-RELATED"/>
    <property type="match status" value="1"/>
</dbReference>
<dbReference type="Pfam" id="PF01408">
    <property type="entry name" value="GFO_IDH_MocA"/>
    <property type="match status" value="1"/>
</dbReference>
<comment type="similarity">
    <text evidence="1">Belongs to the Gfo/Idh/MocA family.</text>
</comment>
<gene>
    <name evidence="4" type="ORF">GGR03_000937</name>
</gene>
<comment type="caution">
    <text evidence="4">The sequence shown here is derived from an EMBL/GenBank/DDBJ whole genome shotgun (WGS) entry which is preliminary data.</text>
</comment>
<reference evidence="4 5" key="1">
    <citation type="submission" date="2020-08" db="EMBL/GenBank/DDBJ databases">
        <title>Genomic Encyclopedia of Type Strains, Phase IV (KMG-IV): sequencing the most valuable type-strain genomes for metagenomic binning, comparative biology and taxonomic classification.</title>
        <authorList>
            <person name="Goeker M."/>
        </authorList>
    </citation>
    <scope>NUCLEOTIDE SEQUENCE [LARGE SCALE GENOMIC DNA]</scope>
    <source>
        <strain evidence="4 5">DSM 103570</strain>
    </source>
</reference>
<dbReference type="RefSeq" id="WP_183206362.1">
    <property type="nucleotide sequence ID" value="NZ_JAAAMM010000001.1"/>
</dbReference>